<dbReference type="PANTHER" id="PTHR30055:SF234">
    <property type="entry name" value="HTH-TYPE TRANSCRIPTIONAL REGULATOR BETI"/>
    <property type="match status" value="1"/>
</dbReference>
<evidence type="ECO:0000313" key="6">
    <source>
        <dbReference type="EMBL" id="KAA0942428.1"/>
    </source>
</evidence>
<sequence length="235" mass="25873">MRTVDWTALRRRDAEPAAEGLRERKKRLLRRQLSDTATEMFMKRGFDAVRVSEIAAACGVSEKTVFNHFPTKESLVLDLGETTLGSLRTALADPDLSPVEAALKILSGELADLTSWLAGQHDLDQAKTMLLRFGMLIGSTPSLRAYQRDMADQQVAAAAEVLARRTGMSPDDPEPQIAATALLALWPIQFQALRRHLNRVRTPEQLHDVVSADVRRAAHLIDTGLTSLTPARPGS</sequence>
<dbReference type="Pfam" id="PF17754">
    <property type="entry name" value="TetR_C_14"/>
    <property type="match status" value="1"/>
</dbReference>
<dbReference type="InterPro" id="IPR041347">
    <property type="entry name" value="MftR_C"/>
</dbReference>
<dbReference type="EMBL" id="VDFC01000008">
    <property type="protein sequence ID" value="KAA0942428.1"/>
    <property type="molecule type" value="Genomic_DNA"/>
</dbReference>
<feature type="domain" description="HTH tetR-type" evidence="5">
    <location>
        <begin position="27"/>
        <end position="87"/>
    </location>
</feature>
<keyword evidence="3" id="KW-0804">Transcription</keyword>
<dbReference type="GO" id="GO:0003700">
    <property type="term" value="F:DNA-binding transcription factor activity"/>
    <property type="evidence" value="ECO:0007669"/>
    <property type="project" value="TreeGrafter"/>
</dbReference>
<name>A0A5B0BJQ7_9ACTN</name>
<dbReference type="Proteomes" id="UP000324965">
    <property type="component" value="Unassembled WGS sequence"/>
</dbReference>
<evidence type="ECO:0000259" key="5">
    <source>
        <dbReference type="PROSITE" id="PS50977"/>
    </source>
</evidence>
<organism evidence="6 7">
    <name type="scientific">Streptomyces apricus</name>
    <dbReference type="NCBI Taxonomy" id="1828112"/>
    <lineage>
        <taxon>Bacteria</taxon>
        <taxon>Bacillati</taxon>
        <taxon>Actinomycetota</taxon>
        <taxon>Actinomycetes</taxon>
        <taxon>Kitasatosporales</taxon>
        <taxon>Streptomycetaceae</taxon>
        <taxon>Streptomyces</taxon>
    </lineage>
</organism>
<dbReference type="Gene3D" id="1.10.357.10">
    <property type="entry name" value="Tetracycline Repressor, domain 2"/>
    <property type="match status" value="1"/>
</dbReference>
<dbReference type="AlphaFoldDB" id="A0A5B0BJQ7"/>
<reference evidence="6 7" key="1">
    <citation type="submission" date="2019-05" db="EMBL/GenBank/DDBJ databases">
        <authorList>
            <person name="Hariharan J."/>
            <person name="Choudoir M.J."/>
            <person name="Diebold P."/>
            <person name="Panke-Buisse K."/>
            <person name="Buckley D.H."/>
        </authorList>
    </citation>
    <scope>NUCLEOTIDE SEQUENCE [LARGE SCALE GENOMIC DNA]</scope>
    <source>
        <strain evidence="6 7">SUN51</strain>
    </source>
</reference>
<evidence type="ECO:0000256" key="2">
    <source>
        <dbReference type="ARBA" id="ARBA00023125"/>
    </source>
</evidence>
<evidence type="ECO:0000313" key="7">
    <source>
        <dbReference type="Proteomes" id="UP000324965"/>
    </source>
</evidence>
<keyword evidence="1" id="KW-0805">Transcription regulation</keyword>
<dbReference type="SUPFAM" id="SSF46689">
    <property type="entry name" value="Homeodomain-like"/>
    <property type="match status" value="1"/>
</dbReference>
<feature type="DNA-binding region" description="H-T-H motif" evidence="4">
    <location>
        <begin position="50"/>
        <end position="69"/>
    </location>
</feature>
<dbReference type="PRINTS" id="PR00455">
    <property type="entry name" value="HTHTETR"/>
</dbReference>
<dbReference type="InterPro" id="IPR009057">
    <property type="entry name" value="Homeodomain-like_sf"/>
</dbReference>
<evidence type="ECO:0000256" key="3">
    <source>
        <dbReference type="ARBA" id="ARBA00023163"/>
    </source>
</evidence>
<dbReference type="Pfam" id="PF00440">
    <property type="entry name" value="TetR_N"/>
    <property type="match status" value="1"/>
</dbReference>
<accession>A0A5B0BJQ7</accession>
<keyword evidence="2 4" id="KW-0238">DNA-binding</keyword>
<dbReference type="PANTHER" id="PTHR30055">
    <property type="entry name" value="HTH-TYPE TRANSCRIPTIONAL REGULATOR RUTR"/>
    <property type="match status" value="1"/>
</dbReference>
<keyword evidence="7" id="KW-1185">Reference proteome</keyword>
<protein>
    <submittedName>
        <fullName evidence="6">TetR family transcriptional regulator</fullName>
    </submittedName>
</protein>
<gene>
    <name evidence="6" type="ORF">FGF04_03180</name>
</gene>
<dbReference type="OrthoDB" id="155497at2"/>
<comment type="caution">
    <text evidence="6">The sequence shown here is derived from an EMBL/GenBank/DDBJ whole genome shotgun (WGS) entry which is preliminary data.</text>
</comment>
<evidence type="ECO:0000256" key="1">
    <source>
        <dbReference type="ARBA" id="ARBA00023015"/>
    </source>
</evidence>
<proteinExistence type="predicted"/>
<dbReference type="InterPro" id="IPR001647">
    <property type="entry name" value="HTH_TetR"/>
</dbReference>
<evidence type="ECO:0000256" key="4">
    <source>
        <dbReference type="PROSITE-ProRule" id="PRU00335"/>
    </source>
</evidence>
<dbReference type="PROSITE" id="PS50977">
    <property type="entry name" value="HTH_TETR_2"/>
    <property type="match status" value="1"/>
</dbReference>
<dbReference type="GO" id="GO:0000976">
    <property type="term" value="F:transcription cis-regulatory region binding"/>
    <property type="evidence" value="ECO:0007669"/>
    <property type="project" value="TreeGrafter"/>
</dbReference>
<dbReference type="InterPro" id="IPR050109">
    <property type="entry name" value="HTH-type_TetR-like_transc_reg"/>
</dbReference>